<sequence length="333" mass="37495">MTHNDPRSSFPCREDGENLQTFASNIESGLKASLPSHDHPYDRVSVLAFHWANDIMGVDGQEAELLGVFRDIYGFGTESWTIPVVGDPEYHLATKLIYWTRTHEGDRTLRMYIYSGHASYRGTDSNKWYFRQADTHGNLCGPQVEWHATRSPEIVEKSKGGMGETETLAGIFAILLQRAYQSQVSAYPVHIPKMNSPSVVPQPLIQKTAKHKRVKTQHRVLLSFHLKDNEPNLQAWNNWLASNLPPGILTADVKIESVFKIKSTSIVMLVTVPLEIWTMLNMDDEAISFVSHVFSHNDLPALERRLLPHLAGRPCCQASENTSPSHPSQESLT</sequence>
<keyword evidence="2" id="KW-1185">Reference proteome</keyword>
<dbReference type="Proteomes" id="UP001610335">
    <property type="component" value="Unassembled WGS sequence"/>
</dbReference>
<dbReference type="EMBL" id="JBFXLS010000056">
    <property type="protein sequence ID" value="KAL2822774.1"/>
    <property type="molecule type" value="Genomic_DNA"/>
</dbReference>
<evidence type="ECO:0000313" key="2">
    <source>
        <dbReference type="Proteomes" id="UP001610335"/>
    </source>
</evidence>
<protein>
    <submittedName>
        <fullName evidence="1">Uncharacterized protein</fullName>
    </submittedName>
</protein>
<accession>A0ABR4I4T6</accession>
<reference evidence="1 2" key="1">
    <citation type="submission" date="2024-07" db="EMBL/GenBank/DDBJ databases">
        <title>Section-level genome sequencing and comparative genomics of Aspergillus sections Usti and Cavernicolus.</title>
        <authorList>
            <consortium name="Lawrence Berkeley National Laboratory"/>
            <person name="Nybo J.L."/>
            <person name="Vesth T.C."/>
            <person name="Theobald S."/>
            <person name="Frisvad J.C."/>
            <person name="Larsen T.O."/>
            <person name="Kjaerboelling I."/>
            <person name="Rothschild-Mancinelli K."/>
            <person name="Lyhne E.K."/>
            <person name="Kogle M.E."/>
            <person name="Barry K."/>
            <person name="Clum A."/>
            <person name="Na H."/>
            <person name="Ledsgaard L."/>
            <person name="Lin J."/>
            <person name="Lipzen A."/>
            <person name="Kuo A."/>
            <person name="Riley R."/>
            <person name="Mondo S."/>
            <person name="LaButti K."/>
            <person name="Haridas S."/>
            <person name="Pangalinan J."/>
            <person name="Salamov A.A."/>
            <person name="Simmons B.A."/>
            <person name="Magnuson J.K."/>
            <person name="Chen J."/>
            <person name="Drula E."/>
            <person name="Henrissat B."/>
            <person name="Wiebenga A."/>
            <person name="Lubbers R.J."/>
            <person name="Gomes A.C."/>
            <person name="Makela M.R."/>
            <person name="Stajich J."/>
            <person name="Grigoriev I.V."/>
            <person name="Mortensen U.H."/>
            <person name="De vries R.P."/>
            <person name="Baker S.E."/>
            <person name="Andersen M.R."/>
        </authorList>
    </citation>
    <scope>NUCLEOTIDE SEQUENCE [LARGE SCALE GENOMIC DNA]</scope>
    <source>
        <strain evidence="1 2">CBS 600.67</strain>
    </source>
</reference>
<proteinExistence type="predicted"/>
<comment type="caution">
    <text evidence="1">The sequence shown here is derived from an EMBL/GenBank/DDBJ whole genome shotgun (WGS) entry which is preliminary data.</text>
</comment>
<organism evidence="1 2">
    <name type="scientific">Aspergillus cavernicola</name>
    <dbReference type="NCBI Taxonomy" id="176166"/>
    <lineage>
        <taxon>Eukaryota</taxon>
        <taxon>Fungi</taxon>
        <taxon>Dikarya</taxon>
        <taxon>Ascomycota</taxon>
        <taxon>Pezizomycotina</taxon>
        <taxon>Eurotiomycetes</taxon>
        <taxon>Eurotiomycetidae</taxon>
        <taxon>Eurotiales</taxon>
        <taxon>Aspergillaceae</taxon>
        <taxon>Aspergillus</taxon>
        <taxon>Aspergillus subgen. Nidulantes</taxon>
    </lineage>
</organism>
<gene>
    <name evidence="1" type="ORF">BDW59DRAFT_173710</name>
</gene>
<name>A0ABR4I4T6_9EURO</name>
<evidence type="ECO:0000313" key="1">
    <source>
        <dbReference type="EMBL" id="KAL2822774.1"/>
    </source>
</evidence>